<comment type="catalytic activity">
    <reaction evidence="7 8">
        <text>1D-myo-inositol 1,3,4,6-tetrakisphosphate + ATP = 1D-myo-inositol 1,3,4,5,6-pentakisphosphate + ADP + H(+)</text>
        <dbReference type="Rhea" id="RHEA:12717"/>
        <dbReference type="ChEBI" id="CHEBI:15378"/>
        <dbReference type="ChEBI" id="CHEBI:30616"/>
        <dbReference type="ChEBI" id="CHEBI:57660"/>
        <dbReference type="ChEBI" id="CHEBI:57733"/>
        <dbReference type="ChEBI" id="CHEBI:456216"/>
        <dbReference type="EC" id="2.7.1.140"/>
    </reaction>
</comment>
<keyword evidence="11" id="KW-1185">Reference proteome</keyword>
<dbReference type="STRING" id="1088818.A0A2I0AMZ4"/>
<dbReference type="EC" id="2.7.1.140" evidence="8"/>
<gene>
    <name evidence="10" type="primary">IPK2b</name>
    <name evidence="10" type="ORF">AXF42_Ash002158</name>
</gene>
<evidence type="ECO:0000256" key="3">
    <source>
        <dbReference type="ARBA" id="ARBA00022741"/>
    </source>
</evidence>
<dbReference type="GO" id="GO:0008440">
    <property type="term" value="F:inositol-1,4,5-trisphosphate 3-kinase activity"/>
    <property type="evidence" value="ECO:0007669"/>
    <property type="project" value="TreeGrafter"/>
</dbReference>
<feature type="compositionally biased region" description="Low complexity" evidence="9">
    <location>
        <begin position="1"/>
        <end position="14"/>
    </location>
</feature>
<evidence type="ECO:0000256" key="7">
    <source>
        <dbReference type="ARBA" id="ARBA00036525"/>
    </source>
</evidence>
<dbReference type="PANTHER" id="PTHR12400:SF51">
    <property type="entry name" value="INOSITOL POLYPHOSPHATE MULTIKINASE"/>
    <property type="match status" value="1"/>
</dbReference>
<dbReference type="OrthoDB" id="5958943at2759"/>
<comment type="similarity">
    <text evidence="1 8">Belongs to the inositol phosphokinase (IPK) family.</text>
</comment>
<dbReference type="Gene3D" id="3.30.470.160">
    <property type="entry name" value="Inositol polyphosphate kinase"/>
    <property type="match status" value="1"/>
</dbReference>
<sequence length="276" mass="30493">MAPNSSTSLSKTTTAARTRWPSTPPSPPIPASPPTYAASSPVSTVLSFSLPRTAPVFTRTLSSMIFLPVSATPLCHRLKIGARTWFPSVADDYFRKCLDKGRKTTSALLGFCVSGVQIRDDRGILWRPSHGNIHQFTASDVRRTLRRFVSSNPTSDCEPNCAFASAVYSGSEGLLAQLLELKAWFENQTLFHFYSTSVLAAYDNDDCDDGQFQGRPRLRLIDFAHVLDSDGVIDHNFLGGICSLIKFISEIFSERIEEDSNSDSVRELEQDRSSSL</sequence>
<keyword evidence="3 8" id="KW-0547">Nucleotide-binding</keyword>
<comment type="function">
    <text evidence="8">Inositol phosphate kinase with a broad substrate specificity.</text>
</comment>
<dbReference type="GO" id="GO:0005737">
    <property type="term" value="C:cytoplasm"/>
    <property type="evidence" value="ECO:0007669"/>
    <property type="project" value="TreeGrafter"/>
</dbReference>
<evidence type="ECO:0000256" key="1">
    <source>
        <dbReference type="ARBA" id="ARBA00007374"/>
    </source>
</evidence>
<evidence type="ECO:0000313" key="11">
    <source>
        <dbReference type="Proteomes" id="UP000236161"/>
    </source>
</evidence>
<keyword evidence="5 8" id="KW-0067">ATP-binding</keyword>
<evidence type="ECO:0000256" key="4">
    <source>
        <dbReference type="ARBA" id="ARBA00022777"/>
    </source>
</evidence>
<proteinExistence type="inferred from homology"/>
<dbReference type="EMBL" id="KZ451969">
    <property type="protein sequence ID" value="PKA56855.1"/>
    <property type="molecule type" value="Genomic_DNA"/>
</dbReference>
<dbReference type="PANTHER" id="PTHR12400">
    <property type="entry name" value="INOSITOL POLYPHOSPHATE KINASE"/>
    <property type="match status" value="1"/>
</dbReference>
<dbReference type="AlphaFoldDB" id="A0A2I0AMZ4"/>
<evidence type="ECO:0000256" key="6">
    <source>
        <dbReference type="ARBA" id="ARBA00036164"/>
    </source>
</evidence>
<feature type="region of interest" description="Disordered" evidence="9">
    <location>
        <begin position="1"/>
        <end position="35"/>
    </location>
</feature>
<dbReference type="InterPro" id="IPR038286">
    <property type="entry name" value="IPK_sf"/>
</dbReference>
<evidence type="ECO:0000313" key="10">
    <source>
        <dbReference type="EMBL" id="PKA56855.1"/>
    </source>
</evidence>
<accession>A0A2I0AMZ4</accession>
<dbReference type="GO" id="GO:0005524">
    <property type="term" value="F:ATP binding"/>
    <property type="evidence" value="ECO:0007669"/>
    <property type="project" value="UniProtKB-KW"/>
</dbReference>
<dbReference type="GO" id="GO:0005634">
    <property type="term" value="C:nucleus"/>
    <property type="evidence" value="ECO:0007669"/>
    <property type="project" value="TreeGrafter"/>
</dbReference>
<reference evidence="10 11" key="1">
    <citation type="journal article" date="2017" name="Nature">
        <title>The Apostasia genome and the evolution of orchids.</title>
        <authorList>
            <person name="Zhang G.Q."/>
            <person name="Liu K.W."/>
            <person name="Li Z."/>
            <person name="Lohaus R."/>
            <person name="Hsiao Y.Y."/>
            <person name="Niu S.C."/>
            <person name="Wang J.Y."/>
            <person name="Lin Y.C."/>
            <person name="Xu Q."/>
            <person name="Chen L.J."/>
            <person name="Yoshida K."/>
            <person name="Fujiwara S."/>
            <person name="Wang Z.W."/>
            <person name="Zhang Y.Q."/>
            <person name="Mitsuda N."/>
            <person name="Wang M."/>
            <person name="Liu G.H."/>
            <person name="Pecoraro L."/>
            <person name="Huang H.X."/>
            <person name="Xiao X.J."/>
            <person name="Lin M."/>
            <person name="Wu X.Y."/>
            <person name="Wu W.L."/>
            <person name="Chen Y.Y."/>
            <person name="Chang S.B."/>
            <person name="Sakamoto S."/>
            <person name="Ohme-Takagi M."/>
            <person name="Yagi M."/>
            <person name="Zeng S.J."/>
            <person name="Shen C.Y."/>
            <person name="Yeh C.M."/>
            <person name="Luo Y.B."/>
            <person name="Tsai W.C."/>
            <person name="Van de Peer Y."/>
            <person name="Liu Z.J."/>
        </authorList>
    </citation>
    <scope>NUCLEOTIDE SEQUENCE [LARGE SCALE GENOMIC DNA]</scope>
    <source>
        <strain evidence="11">cv. Shenzhen</strain>
        <tissue evidence="10">Stem</tissue>
    </source>
</reference>
<evidence type="ECO:0000256" key="2">
    <source>
        <dbReference type="ARBA" id="ARBA00022679"/>
    </source>
</evidence>
<keyword evidence="4 8" id="KW-0418">Kinase</keyword>
<dbReference type="GO" id="GO:0032958">
    <property type="term" value="P:inositol phosphate biosynthetic process"/>
    <property type="evidence" value="ECO:0007669"/>
    <property type="project" value="InterPro"/>
</dbReference>
<dbReference type="EC" id="2.7.1.151" evidence="8"/>
<dbReference type="SUPFAM" id="SSF56104">
    <property type="entry name" value="SAICAR synthase-like"/>
    <property type="match status" value="1"/>
</dbReference>
<name>A0A2I0AMZ4_9ASPA</name>
<evidence type="ECO:0000256" key="5">
    <source>
        <dbReference type="ARBA" id="ARBA00022840"/>
    </source>
</evidence>
<comment type="catalytic activity">
    <reaction evidence="6 8">
        <text>1D-myo-inositol 1,4,5-trisphosphate + 2 ATP = 1D-myo-inositol 1,3,4,5,6-pentakisphosphate + 2 ADP + 2 H(+)</text>
        <dbReference type="Rhea" id="RHEA:32359"/>
        <dbReference type="ChEBI" id="CHEBI:15378"/>
        <dbReference type="ChEBI" id="CHEBI:30616"/>
        <dbReference type="ChEBI" id="CHEBI:57733"/>
        <dbReference type="ChEBI" id="CHEBI:203600"/>
        <dbReference type="ChEBI" id="CHEBI:456216"/>
        <dbReference type="EC" id="2.7.1.151"/>
    </reaction>
</comment>
<feature type="compositionally biased region" description="Pro residues" evidence="9">
    <location>
        <begin position="22"/>
        <end position="33"/>
    </location>
</feature>
<dbReference type="GO" id="GO:0047326">
    <property type="term" value="F:inositol-1,3,4,6-tetrakisphosphate 5-kinase activity"/>
    <property type="evidence" value="ECO:0007669"/>
    <property type="project" value="RHEA"/>
</dbReference>
<dbReference type="Pfam" id="PF03770">
    <property type="entry name" value="IPK"/>
    <property type="match status" value="1"/>
</dbReference>
<evidence type="ECO:0000256" key="8">
    <source>
        <dbReference type="RuleBase" id="RU363090"/>
    </source>
</evidence>
<protein>
    <recommendedName>
        <fullName evidence="8">Inositol polyphosphate multikinase</fullName>
        <ecNumber evidence="8">2.7.1.140</ecNumber>
        <ecNumber evidence="8">2.7.1.151</ecNumber>
    </recommendedName>
</protein>
<dbReference type="InterPro" id="IPR005522">
    <property type="entry name" value="IPK"/>
</dbReference>
<evidence type="ECO:0000256" key="9">
    <source>
        <dbReference type="SAM" id="MobiDB-lite"/>
    </source>
</evidence>
<keyword evidence="2 8" id="KW-0808">Transferase</keyword>
<organism evidence="10 11">
    <name type="scientific">Apostasia shenzhenica</name>
    <dbReference type="NCBI Taxonomy" id="1088818"/>
    <lineage>
        <taxon>Eukaryota</taxon>
        <taxon>Viridiplantae</taxon>
        <taxon>Streptophyta</taxon>
        <taxon>Embryophyta</taxon>
        <taxon>Tracheophyta</taxon>
        <taxon>Spermatophyta</taxon>
        <taxon>Magnoliopsida</taxon>
        <taxon>Liliopsida</taxon>
        <taxon>Asparagales</taxon>
        <taxon>Orchidaceae</taxon>
        <taxon>Apostasioideae</taxon>
        <taxon>Apostasia</taxon>
    </lineage>
</organism>
<dbReference type="Proteomes" id="UP000236161">
    <property type="component" value="Unassembled WGS sequence"/>
</dbReference>